<sequence>MDTRFVEEFLVFAEDANYSAAAKRLFITRPTLTEHIHALEEELGCFLVGRSQGKVVLTPEGKQFVQSGAKLLDFVRVMVDDYQNMADNLLTVTVAQTNLPWLETILYKARCEVQRRYPMKRIDIVTVNGPCSTVEALRDATNDIVVAGAKSYVSEDDRGAYPEGIQGFRLGSEEIRLLVTQGSPLFDRDVVRACDLDGMAVMLPPDIYRGYIRDGVADRFRLHGADVELKTMGFSDHFEYFTYNFNDSIGVVPTTLVPRFGLDEREECRTFVLEDLPLRTDFYALYTDDFARSENGSLLVAAMTKLASASVR</sequence>
<gene>
    <name evidence="6" type="ORF">DMP08_03885</name>
</gene>
<dbReference type="PANTHER" id="PTHR30346:SF28">
    <property type="entry name" value="HTH-TYPE TRANSCRIPTIONAL REGULATOR CYNR"/>
    <property type="match status" value="1"/>
</dbReference>
<dbReference type="InterPro" id="IPR036388">
    <property type="entry name" value="WH-like_DNA-bd_sf"/>
</dbReference>
<comment type="similarity">
    <text evidence="1">Belongs to the LysR transcriptional regulatory family.</text>
</comment>
<dbReference type="SUPFAM" id="SSF53850">
    <property type="entry name" value="Periplasmic binding protein-like II"/>
    <property type="match status" value="1"/>
</dbReference>
<dbReference type="InterPro" id="IPR000847">
    <property type="entry name" value="LysR_HTH_N"/>
</dbReference>
<dbReference type="Proteomes" id="UP000278632">
    <property type="component" value="Unassembled WGS sequence"/>
</dbReference>
<proteinExistence type="inferred from homology"/>
<dbReference type="OrthoDB" id="3176554at2"/>
<evidence type="ECO:0000259" key="5">
    <source>
        <dbReference type="PROSITE" id="PS50931"/>
    </source>
</evidence>
<keyword evidence="2" id="KW-0805">Transcription regulation</keyword>
<reference evidence="7" key="1">
    <citation type="submission" date="2018-05" db="EMBL/GenBank/DDBJ databases">
        <title>Genome Sequencing of selected type strains of the family Eggerthellaceae.</title>
        <authorList>
            <person name="Danylec N."/>
            <person name="Stoll D.A."/>
            <person name="Doetsch A."/>
            <person name="Huch M."/>
        </authorList>
    </citation>
    <scope>NUCLEOTIDE SEQUENCE [LARGE SCALE GENOMIC DNA]</scope>
    <source>
        <strain evidence="7">DSM 16106</strain>
    </source>
</reference>
<dbReference type="PANTHER" id="PTHR30346">
    <property type="entry name" value="TRANSCRIPTIONAL DUAL REGULATOR HCAR-RELATED"/>
    <property type="match status" value="1"/>
</dbReference>
<evidence type="ECO:0000313" key="6">
    <source>
        <dbReference type="EMBL" id="RNL47158.1"/>
    </source>
</evidence>
<dbReference type="GO" id="GO:0032993">
    <property type="term" value="C:protein-DNA complex"/>
    <property type="evidence" value="ECO:0007669"/>
    <property type="project" value="TreeGrafter"/>
</dbReference>
<dbReference type="Pfam" id="PF00126">
    <property type="entry name" value="HTH_1"/>
    <property type="match status" value="1"/>
</dbReference>
<protein>
    <submittedName>
        <fullName evidence="6">LysR family transcriptional regulator</fullName>
    </submittedName>
</protein>
<name>A0A3N0BGP9_9ACTN</name>
<dbReference type="PROSITE" id="PS50931">
    <property type="entry name" value="HTH_LYSR"/>
    <property type="match status" value="1"/>
</dbReference>
<dbReference type="GO" id="GO:0003700">
    <property type="term" value="F:DNA-binding transcription factor activity"/>
    <property type="evidence" value="ECO:0007669"/>
    <property type="project" value="InterPro"/>
</dbReference>
<evidence type="ECO:0000256" key="3">
    <source>
        <dbReference type="ARBA" id="ARBA00023125"/>
    </source>
</evidence>
<feature type="domain" description="HTH lysR-type" evidence="5">
    <location>
        <begin position="1"/>
        <end position="58"/>
    </location>
</feature>
<evidence type="ECO:0000313" key="7">
    <source>
        <dbReference type="Proteomes" id="UP000278632"/>
    </source>
</evidence>
<comment type="caution">
    <text evidence="6">The sequence shown here is derived from an EMBL/GenBank/DDBJ whole genome shotgun (WGS) entry which is preliminary data.</text>
</comment>
<keyword evidence="4" id="KW-0804">Transcription</keyword>
<evidence type="ECO:0000256" key="4">
    <source>
        <dbReference type="ARBA" id="ARBA00023163"/>
    </source>
</evidence>
<dbReference type="AlphaFoldDB" id="A0A3N0BGP9"/>
<keyword evidence="7" id="KW-1185">Reference proteome</keyword>
<dbReference type="Gene3D" id="1.10.10.10">
    <property type="entry name" value="Winged helix-like DNA-binding domain superfamily/Winged helix DNA-binding domain"/>
    <property type="match status" value="1"/>
</dbReference>
<dbReference type="SUPFAM" id="SSF46785">
    <property type="entry name" value="Winged helix' DNA-binding domain"/>
    <property type="match status" value="1"/>
</dbReference>
<evidence type="ECO:0000256" key="2">
    <source>
        <dbReference type="ARBA" id="ARBA00023015"/>
    </source>
</evidence>
<accession>A0A3N0BGP9</accession>
<dbReference type="EMBL" id="QICD01000004">
    <property type="protein sequence ID" value="RNL47158.1"/>
    <property type="molecule type" value="Genomic_DNA"/>
</dbReference>
<dbReference type="InterPro" id="IPR036390">
    <property type="entry name" value="WH_DNA-bd_sf"/>
</dbReference>
<evidence type="ECO:0000256" key="1">
    <source>
        <dbReference type="ARBA" id="ARBA00009437"/>
    </source>
</evidence>
<keyword evidence="3" id="KW-0238">DNA-binding</keyword>
<dbReference type="RefSeq" id="WP_123191658.1">
    <property type="nucleotide sequence ID" value="NZ_QICD01000004.1"/>
</dbReference>
<organism evidence="6 7">
    <name type="scientific">Paraeggerthella hongkongensis</name>
    <dbReference type="NCBI Taxonomy" id="230658"/>
    <lineage>
        <taxon>Bacteria</taxon>
        <taxon>Bacillati</taxon>
        <taxon>Actinomycetota</taxon>
        <taxon>Coriobacteriia</taxon>
        <taxon>Eggerthellales</taxon>
        <taxon>Eggerthellaceae</taxon>
        <taxon>Paraeggerthella</taxon>
    </lineage>
</organism>
<dbReference type="GO" id="GO:0003677">
    <property type="term" value="F:DNA binding"/>
    <property type="evidence" value="ECO:0007669"/>
    <property type="project" value="UniProtKB-KW"/>
</dbReference>